<gene>
    <name evidence="2" type="ORF">J07HQW1_02512</name>
</gene>
<dbReference type="HOGENOM" id="CLU_084122_0_0_2"/>
<proteinExistence type="predicted"/>
<reference evidence="2 3" key="1">
    <citation type="journal article" date="2013" name="PLoS ONE">
        <title>Assembly-driven community genomics of a hypersaline microbial ecosystem.</title>
        <authorList>
            <person name="Podell S."/>
            <person name="Ugalde J.A."/>
            <person name="Narasingarao P."/>
            <person name="Banfield J.F."/>
            <person name="Heidelberg K.B."/>
            <person name="Allen E.E."/>
        </authorList>
    </citation>
    <scope>NUCLEOTIDE SEQUENCE [LARGE SCALE GENOMIC DNA]</scope>
    <source>
        <strain evidence="3">J07HQW1</strain>
    </source>
</reference>
<dbReference type="InterPro" id="IPR027417">
    <property type="entry name" value="P-loop_NTPase"/>
</dbReference>
<dbReference type="Proteomes" id="UP000030649">
    <property type="component" value="Unassembled WGS sequence"/>
</dbReference>
<dbReference type="EMBL" id="KE356560">
    <property type="protein sequence ID" value="ERG92468.1"/>
    <property type="molecule type" value="Genomic_DNA"/>
</dbReference>
<dbReference type="GO" id="GO:0009898">
    <property type="term" value="C:cytoplasmic side of plasma membrane"/>
    <property type="evidence" value="ECO:0007669"/>
    <property type="project" value="TreeGrafter"/>
</dbReference>
<protein>
    <submittedName>
        <fullName evidence="2">CobQ/CobB/MinD/ParA nucleotide binding domain protein</fullName>
    </submittedName>
</protein>
<dbReference type="Pfam" id="PF01656">
    <property type="entry name" value="CbiA"/>
    <property type="match status" value="1"/>
</dbReference>
<evidence type="ECO:0000313" key="2">
    <source>
        <dbReference type="EMBL" id="ERG92468.1"/>
    </source>
</evidence>
<dbReference type="STRING" id="1238424.J07HQW1_02512"/>
<dbReference type="PANTHER" id="PTHR43384:SF10">
    <property type="entry name" value="ATPASE INVOLVED IN CHROMOSOME PARTITIONING, PARA_MIND FAMILY"/>
    <property type="match status" value="1"/>
</dbReference>
<evidence type="ECO:0000313" key="3">
    <source>
        <dbReference type="Proteomes" id="UP000030649"/>
    </source>
</evidence>
<dbReference type="GO" id="GO:0016887">
    <property type="term" value="F:ATP hydrolysis activity"/>
    <property type="evidence" value="ECO:0007669"/>
    <property type="project" value="TreeGrafter"/>
</dbReference>
<evidence type="ECO:0000259" key="1">
    <source>
        <dbReference type="Pfam" id="PF01656"/>
    </source>
</evidence>
<organism evidence="2 3">
    <name type="scientific">Haloquadratum walsbyi J07HQW1</name>
    <dbReference type="NCBI Taxonomy" id="1238424"/>
    <lineage>
        <taxon>Archaea</taxon>
        <taxon>Methanobacteriati</taxon>
        <taxon>Methanobacteriota</taxon>
        <taxon>Stenosarchaea group</taxon>
        <taxon>Halobacteria</taxon>
        <taxon>Halobacteriales</taxon>
        <taxon>Haloferacaceae</taxon>
        <taxon>Haloquadratum</taxon>
    </lineage>
</organism>
<dbReference type="PANTHER" id="PTHR43384">
    <property type="entry name" value="SEPTUM SITE-DETERMINING PROTEIN MIND HOMOLOG, CHLOROPLASTIC-RELATED"/>
    <property type="match status" value="1"/>
</dbReference>
<sequence>MFAIAGGKGGCGKTTTTLGLARAVNGPAVAVDADYDLPNLHRLAGTPRNTLESSDETVYIDSADPYTRILPAPLPDDHIMHLPARIQYLKTIVSTDLGPVFTDCPAGAGPDAVRPLRVADSVIVITTPAIASIRDAVKTAAMARALGTTVAGIIVTQADSPPRGLSEIFTAPILHSVPERIEPLRSSVVTQAHSAITEMLLANKK</sequence>
<accession>U1N7M0</accession>
<dbReference type="AlphaFoldDB" id="U1N7M0"/>
<dbReference type="Gene3D" id="3.40.50.300">
    <property type="entry name" value="P-loop containing nucleotide triphosphate hydrolases"/>
    <property type="match status" value="1"/>
</dbReference>
<dbReference type="GO" id="GO:0005524">
    <property type="term" value="F:ATP binding"/>
    <property type="evidence" value="ECO:0007669"/>
    <property type="project" value="TreeGrafter"/>
</dbReference>
<dbReference type="GO" id="GO:0051782">
    <property type="term" value="P:negative regulation of cell division"/>
    <property type="evidence" value="ECO:0007669"/>
    <property type="project" value="TreeGrafter"/>
</dbReference>
<dbReference type="InterPro" id="IPR002586">
    <property type="entry name" value="CobQ/CobB/MinD/ParA_Nub-bd_dom"/>
</dbReference>
<dbReference type="InterPro" id="IPR050625">
    <property type="entry name" value="ParA/MinD_ATPase"/>
</dbReference>
<dbReference type="SUPFAM" id="SSF52540">
    <property type="entry name" value="P-loop containing nucleoside triphosphate hydrolases"/>
    <property type="match status" value="1"/>
</dbReference>
<name>U1N7M0_9EURY</name>
<feature type="domain" description="CobQ/CobB/MinD/ParA nucleotide binding" evidence="1">
    <location>
        <begin position="3"/>
        <end position="180"/>
    </location>
</feature>
<dbReference type="GO" id="GO:0005829">
    <property type="term" value="C:cytosol"/>
    <property type="evidence" value="ECO:0007669"/>
    <property type="project" value="TreeGrafter"/>
</dbReference>